<reference evidence="6 7" key="1">
    <citation type="submission" date="2015-09" db="EMBL/GenBank/DDBJ databases">
        <authorList>
            <consortium name="Pathogen Informatics"/>
        </authorList>
    </citation>
    <scope>NUCLEOTIDE SEQUENCE [LARGE SCALE GENOMIC DNA]</scope>
    <source>
        <strain evidence="6 7">2789STDY5834970</strain>
    </source>
</reference>
<comment type="similarity">
    <text evidence="1 4">Belongs to the glycosyl hydrolase 1 family.</text>
</comment>
<evidence type="ECO:0000256" key="2">
    <source>
        <dbReference type="ARBA" id="ARBA00023295"/>
    </source>
</evidence>
<dbReference type="PROSITE" id="PS00653">
    <property type="entry name" value="GLYCOSYL_HYDROL_F1_2"/>
    <property type="match status" value="1"/>
</dbReference>
<dbReference type="EC" id="3.2.1.86" evidence="6"/>
<keyword evidence="5 6" id="KW-0378">Hydrolase</keyword>
<keyword evidence="2 5" id="KW-0326">Glycosidase</keyword>
<dbReference type="PANTHER" id="PTHR10353">
    <property type="entry name" value="GLYCOSYL HYDROLASE"/>
    <property type="match status" value="1"/>
</dbReference>
<name>A0A173UPQ6_9FIRM</name>
<dbReference type="Gene3D" id="3.20.20.80">
    <property type="entry name" value="Glycosidases"/>
    <property type="match status" value="1"/>
</dbReference>
<dbReference type="SUPFAM" id="SSF51445">
    <property type="entry name" value="(Trans)glycosidases"/>
    <property type="match status" value="1"/>
</dbReference>
<dbReference type="GO" id="GO:0016052">
    <property type="term" value="P:carbohydrate catabolic process"/>
    <property type="evidence" value="ECO:0007669"/>
    <property type="project" value="TreeGrafter"/>
</dbReference>
<dbReference type="GO" id="GO:0008706">
    <property type="term" value="F:6-phospho-beta-glucosidase activity"/>
    <property type="evidence" value="ECO:0007669"/>
    <property type="project" value="UniProtKB-EC"/>
</dbReference>
<dbReference type="Proteomes" id="UP000095649">
    <property type="component" value="Unassembled WGS sequence"/>
</dbReference>
<evidence type="ECO:0000256" key="5">
    <source>
        <dbReference type="RuleBase" id="RU004468"/>
    </source>
</evidence>
<evidence type="ECO:0000256" key="4">
    <source>
        <dbReference type="RuleBase" id="RU003690"/>
    </source>
</evidence>
<evidence type="ECO:0000256" key="1">
    <source>
        <dbReference type="ARBA" id="ARBA00010838"/>
    </source>
</evidence>
<gene>
    <name evidence="6" type="primary">bglA_1</name>
    <name evidence="6" type="ORF">ERS852582_02207</name>
</gene>
<evidence type="ECO:0000313" key="7">
    <source>
        <dbReference type="Proteomes" id="UP000095649"/>
    </source>
</evidence>
<dbReference type="InterPro" id="IPR001360">
    <property type="entry name" value="Glyco_hydro_1"/>
</dbReference>
<evidence type="ECO:0000256" key="3">
    <source>
        <dbReference type="PROSITE-ProRule" id="PRU10055"/>
    </source>
</evidence>
<dbReference type="AlphaFoldDB" id="A0A173UPQ6"/>
<dbReference type="EMBL" id="CYXN01000022">
    <property type="protein sequence ID" value="CUN15985.1"/>
    <property type="molecule type" value="Genomic_DNA"/>
</dbReference>
<proteinExistence type="inferred from homology"/>
<protein>
    <submittedName>
        <fullName evidence="6">Aryl-phospho-beta-D-glucosidase BglA</fullName>
        <ecNumber evidence="6">3.2.1.86</ecNumber>
    </submittedName>
</protein>
<dbReference type="GO" id="GO:0005829">
    <property type="term" value="C:cytosol"/>
    <property type="evidence" value="ECO:0007669"/>
    <property type="project" value="TreeGrafter"/>
</dbReference>
<dbReference type="InterPro" id="IPR017853">
    <property type="entry name" value="GH"/>
</dbReference>
<evidence type="ECO:0000313" key="6">
    <source>
        <dbReference type="EMBL" id="CUN15985.1"/>
    </source>
</evidence>
<dbReference type="InterPro" id="IPR033132">
    <property type="entry name" value="GH_1_N_CS"/>
</dbReference>
<organism evidence="6 7">
    <name type="scientific">Faecalibacterium prausnitzii</name>
    <dbReference type="NCBI Taxonomy" id="853"/>
    <lineage>
        <taxon>Bacteria</taxon>
        <taxon>Bacillati</taxon>
        <taxon>Bacillota</taxon>
        <taxon>Clostridia</taxon>
        <taxon>Eubacteriales</taxon>
        <taxon>Oscillospiraceae</taxon>
        <taxon>Faecalibacterium</taxon>
    </lineage>
</organism>
<accession>A0A173UPQ6</accession>
<dbReference type="Pfam" id="PF00232">
    <property type="entry name" value="Glyco_hydro_1"/>
    <property type="match status" value="2"/>
</dbReference>
<sequence>MAGLAKDFLWGGATAANQFEGGWDAEGKGVSSADCCTRGSRTKMRNVTYQMPDGSVNEQMMFTLNEPEQAQFGCFEDHDYPSHRASDFYHHYKEDIALMGEMGFKCFRMSINWSRIFPLGYEEAPNEAGLAFYDSVFDELHAQGIEPLVTISHYETPVGLANRWGSWADARTIDCYLRYVKSIGERYKGKVKYWLTFNEINVLEVAPWMEGAVATRDPQTLADAGKHQLLASARAVQLLHSIDPENKVGNMIAYNCVYPATCNPADVLSAWMKSNGCYFYCDVQARGYYPAYQLKKYEREGVTLTLTALEQADLKAGTVDFISFSYYMSACAAADPTTGQAQAGNMMSGVKNPYLETSEWGWQIDPTGLRMSLDWLYDRYQKPLFIVENGLGAKDVVEADGSIHDSYRIDYLRSHIKAMKAAVEEDGVDLMGYTMWGCIDLVSASTGEMAKRYGFVYVDYQDDGSGDGKRLKKDSADWYKKVITTNGEDLT</sequence>
<dbReference type="InterPro" id="IPR018120">
    <property type="entry name" value="Glyco_hydro_1_AS"/>
</dbReference>
<feature type="active site" description="Nucleophile" evidence="3">
    <location>
        <position position="388"/>
    </location>
</feature>
<dbReference type="PROSITE" id="PS00572">
    <property type="entry name" value="GLYCOSYL_HYDROL_F1_1"/>
    <property type="match status" value="1"/>
</dbReference>
<dbReference type="PRINTS" id="PR00131">
    <property type="entry name" value="GLHYDRLASE1"/>
</dbReference>
<dbReference type="RefSeq" id="WP_172679807.1">
    <property type="nucleotide sequence ID" value="NZ_CYXN01000022.1"/>
</dbReference>
<dbReference type="PANTHER" id="PTHR10353:SF296">
    <property type="entry name" value="6-PHOSPHO-BETA-GLUCOSIDASE"/>
    <property type="match status" value="1"/>
</dbReference>